<name>A0A543A570_9ACTN</name>
<proteinExistence type="predicted"/>
<feature type="chain" id="PRO_5039674530" description="Peptidase inhibitor family I36" evidence="1">
    <location>
        <begin position="33"/>
        <end position="131"/>
    </location>
</feature>
<evidence type="ECO:0000256" key="1">
    <source>
        <dbReference type="SAM" id="SignalP"/>
    </source>
</evidence>
<protein>
    <recommendedName>
        <fullName evidence="4">Peptidase inhibitor family I36</fullName>
    </recommendedName>
</protein>
<accession>A0A543A570</accession>
<reference evidence="2 3" key="1">
    <citation type="submission" date="2019-06" db="EMBL/GenBank/DDBJ databases">
        <title>Sequencing the genomes of 1000 actinobacteria strains.</title>
        <authorList>
            <person name="Klenk H.-P."/>
        </authorList>
    </citation>
    <scope>NUCLEOTIDE SEQUENCE [LARGE SCALE GENOMIC DNA]</scope>
    <source>
        <strain evidence="2 3">DSM 25218</strain>
    </source>
</reference>
<evidence type="ECO:0000313" key="3">
    <source>
        <dbReference type="Proteomes" id="UP000320209"/>
    </source>
</evidence>
<keyword evidence="1" id="KW-0732">Signal</keyword>
<dbReference type="Proteomes" id="UP000320209">
    <property type="component" value="Unassembled WGS sequence"/>
</dbReference>
<organism evidence="2 3">
    <name type="scientific">Nocardioides albertanoniae</name>
    <dbReference type="NCBI Taxonomy" id="1175486"/>
    <lineage>
        <taxon>Bacteria</taxon>
        <taxon>Bacillati</taxon>
        <taxon>Actinomycetota</taxon>
        <taxon>Actinomycetes</taxon>
        <taxon>Propionibacteriales</taxon>
        <taxon>Nocardioidaceae</taxon>
        <taxon>Nocardioides</taxon>
    </lineage>
</organism>
<sequence length="131" mass="13510">MNTVITRAAMTGFASVAIAGGALLASAPAAQAEAAKDVTAQAHGCPSGAVCVYPGTGWNGDMPEHVYYSYGAHNLSNEHGDHRVYNNQTGGATARTCTGYDGTGDCEGFLGSGYYVDKNLTAYNSIVLVRP</sequence>
<feature type="signal peptide" evidence="1">
    <location>
        <begin position="1"/>
        <end position="32"/>
    </location>
</feature>
<evidence type="ECO:0008006" key="4">
    <source>
        <dbReference type="Google" id="ProtNLM"/>
    </source>
</evidence>
<gene>
    <name evidence="2" type="ORF">FB381_1624</name>
</gene>
<dbReference type="RefSeq" id="WP_211352358.1">
    <property type="nucleotide sequence ID" value="NZ_VFOV01000001.1"/>
</dbReference>
<evidence type="ECO:0000313" key="2">
    <source>
        <dbReference type="EMBL" id="TQL67742.1"/>
    </source>
</evidence>
<keyword evidence="3" id="KW-1185">Reference proteome</keyword>
<dbReference type="EMBL" id="VFOV01000001">
    <property type="protein sequence ID" value="TQL67742.1"/>
    <property type="molecule type" value="Genomic_DNA"/>
</dbReference>
<dbReference type="AlphaFoldDB" id="A0A543A570"/>
<comment type="caution">
    <text evidence="2">The sequence shown here is derived from an EMBL/GenBank/DDBJ whole genome shotgun (WGS) entry which is preliminary data.</text>
</comment>